<gene>
    <name evidence="1" type="ORF">METZ01_LOCUS124606</name>
</gene>
<dbReference type="AlphaFoldDB" id="A0A381Y519"/>
<reference evidence="1" key="1">
    <citation type="submission" date="2018-05" db="EMBL/GenBank/DDBJ databases">
        <authorList>
            <person name="Lanie J.A."/>
            <person name="Ng W.-L."/>
            <person name="Kazmierczak K.M."/>
            <person name="Andrzejewski T.M."/>
            <person name="Davidsen T.M."/>
            <person name="Wayne K.J."/>
            <person name="Tettelin H."/>
            <person name="Glass J.I."/>
            <person name="Rusch D."/>
            <person name="Podicherti R."/>
            <person name="Tsui H.-C.T."/>
            <person name="Winkler M.E."/>
        </authorList>
    </citation>
    <scope>NUCLEOTIDE SEQUENCE</scope>
</reference>
<feature type="non-terminal residue" evidence="1">
    <location>
        <position position="1"/>
    </location>
</feature>
<evidence type="ECO:0000313" key="1">
    <source>
        <dbReference type="EMBL" id="SVA71752.1"/>
    </source>
</evidence>
<organism evidence="1">
    <name type="scientific">marine metagenome</name>
    <dbReference type="NCBI Taxonomy" id="408172"/>
    <lineage>
        <taxon>unclassified sequences</taxon>
        <taxon>metagenomes</taxon>
        <taxon>ecological metagenomes</taxon>
    </lineage>
</organism>
<dbReference type="EMBL" id="UINC01017340">
    <property type="protein sequence ID" value="SVA71752.1"/>
    <property type="molecule type" value="Genomic_DNA"/>
</dbReference>
<protein>
    <submittedName>
        <fullName evidence="1">Uncharacterized protein</fullName>
    </submittedName>
</protein>
<proteinExistence type="predicted"/>
<name>A0A381Y519_9ZZZZ</name>
<accession>A0A381Y519</accession>
<sequence>LKKMITAPPEILENIANNILQEIGKNTVFVFSEAKSLFLFWKGSLEKFVSVDDLNKKLKQLENRYREVKSLWKEMGDKAPENVKVIPDVLDGEATYALEMLDDKGNPMKVYMTEDGVMMRLSNGELLDKPLTAEEASQKIAQF</sequence>